<proteinExistence type="predicted"/>
<dbReference type="Proteomes" id="UP000050827">
    <property type="component" value="Unassembled WGS sequence"/>
</dbReference>
<keyword evidence="3" id="KW-1185">Reference proteome</keyword>
<dbReference type="InterPro" id="IPR032186">
    <property type="entry name" value="DUF5018"/>
</dbReference>
<dbReference type="PROSITE" id="PS51257">
    <property type="entry name" value="PROKAR_LIPOPROTEIN"/>
    <property type="match status" value="1"/>
</dbReference>
<dbReference type="EMBL" id="LCTZ01000002">
    <property type="protein sequence ID" value="KQC28666.1"/>
    <property type="molecule type" value="Genomic_DNA"/>
</dbReference>
<comment type="caution">
    <text evidence="2">The sequence shown here is derived from an EMBL/GenBank/DDBJ whole genome shotgun (WGS) entry which is preliminary data.</text>
</comment>
<dbReference type="RefSeq" id="WP_055392183.1">
    <property type="nucleotide sequence ID" value="NZ_LCTZ01000002.1"/>
</dbReference>
<dbReference type="Pfam" id="PF16410">
    <property type="entry name" value="DUF5018"/>
    <property type="match status" value="1"/>
</dbReference>
<sequence>MKSEQFFFFYIFFVFLSCGKDEPEVITVIEPYVSEPLSTENLITSFNLILNGEEQLGTIDQSIRLISFETAGADIKALSPKIEYSDKATISPSPDVEQNFEEEVAYTVLAENGEPNVYRVNVNNRPLSDANEILSFKITLNNQVIEANIDDELNEISFNAGSIDISNIVPSIEISEHAIVFPESDIAQDFNNLNKYTVTAENGAQVEYKIVVNKPRITGFSTIVGIFSNNPMLLYTGADMVVHGEFLDIERENSKIYLFDGQNKFPLIITDIQKTDQEFVTFHSLNFQVPSDIPSNPNYKIIYEDNNLTAESEGIIDLVAENVPNPVSLNQTLYQRDDILELTGENLPEMIAIPSNGSLYLIANSGNYDLMVNDDKTLLTLTLDGYFLFPSYYGRVDEEKTIMLLGPNRRAGATIKAIFD</sequence>
<dbReference type="AlphaFoldDB" id="A0A0Q1BES9"/>
<dbReference type="Gene3D" id="2.60.40.2340">
    <property type="match status" value="2"/>
</dbReference>
<protein>
    <recommendedName>
        <fullName evidence="1">DUF5018 domain-containing protein</fullName>
    </recommendedName>
</protein>
<reference evidence="2 3" key="1">
    <citation type="submission" date="2015-04" db="EMBL/GenBank/DDBJ databases">
        <title>Complete genome of flavobacterium.</title>
        <authorList>
            <person name="Kwon Y.M."/>
            <person name="Kim S.-J."/>
        </authorList>
    </citation>
    <scope>NUCLEOTIDE SEQUENCE [LARGE SCALE GENOMIC DNA]</scope>
    <source>
        <strain evidence="2 3">DK169</strain>
    </source>
</reference>
<dbReference type="OrthoDB" id="1198496at2"/>
<evidence type="ECO:0000313" key="2">
    <source>
        <dbReference type="EMBL" id="KQC28666.1"/>
    </source>
</evidence>
<dbReference type="STRING" id="346185.AAY42_01165"/>
<name>A0A0Q1BES9_9FLAO</name>
<evidence type="ECO:0000259" key="1">
    <source>
        <dbReference type="Pfam" id="PF16410"/>
    </source>
</evidence>
<gene>
    <name evidence="2" type="ORF">AAY42_01165</name>
</gene>
<evidence type="ECO:0000313" key="3">
    <source>
        <dbReference type="Proteomes" id="UP000050827"/>
    </source>
</evidence>
<feature type="domain" description="DUF5018" evidence="1">
    <location>
        <begin position="125"/>
        <end position="209"/>
    </location>
</feature>
<organism evidence="2 3">
    <name type="scientific">Flagellimonas eckloniae</name>
    <dbReference type="NCBI Taxonomy" id="346185"/>
    <lineage>
        <taxon>Bacteria</taxon>
        <taxon>Pseudomonadati</taxon>
        <taxon>Bacteroidota</taxon>
        <taxon>Flavobacteriia</taxon>
        <taxon>Flavobacteriales</taxon>
        <taxon>Flavobacteriaceae</taxon>
        <taxon>Flagellimonas</taxon>
    </lineage>
</organism>
<accession>A0A0Q1BES9</accession>